<reference evidence="2 3" key="1">
    <citation type="submission" date="2020-08" db="EMBL/GenBank/DDBJ databases">
        <title>Genome public.</title>
        <authorList>
            <person name="Liu C."/>
            <person name="Sun Q."/>
        </authorList>
    </citation>
    <scope>NUCLEOTIDE SEQUENCE [LARGE SCALE GENOMIC DNA]</scope>
    <source>
        <strain evidence="2 3">M2</strain>
    </source>
</reference>
<keyword evidence="3" id="KW-1185">Reference proteome</keyword>
<dbReference type="Pfam" id="PF10688">
    <property type="entry name" value="Imp-YgjV"/>
    <property type="match status" value="1"/>
</dbReference>
<protein>
    <submittedName>
        <fullName evidence="2">YgjV family protein</fullName>
    </submittedName>
</protein>
<keyword evidence="1" id="KW-1133">Transmembrane helix</keyword>
<feature type="transmembrane region" description="Helical" evidence="1">
    <location>
        <begin position="75"/>
        <end position="94"/>
    </location>
</feature>
<evidence type="ECO:0000256" key="1">
    <source>
        <dbReference type="SAM" id="Phobius"/>
    </source>
</evidence>
<comment type="caution">
    <text evidence="2">The sequence shown here is derived from an EMBL/GenBank/DDBJ whole genome shotgun (WGS) entry which is preliminary data.</text>
</comment>
<gene>
    <name evidence="2" type="ORF">H8S02_03905</name>
</gene>
<organism evidence="2 3">
    <name type="scientific">Agathobaculum hominis</name>
    <dbReference type="NCBI Taxonomy" id="2763014"/>
    <lineage>
        <taxon>Bacteria</taxon>
        <taxon>Bacillati</taxon>
        <taxon>Bacillota</taxon>
        <taxon>Clostridia</taxon>
        <taxon>Eubacteriales</taxon>
        <taxon>Butyricicoccaceae</taxon>
        <taxon>Agathobaculum</taxon>
    </lineage>
</organism>
<dbReference type="RefSeq" id="WP_186969389.1">
    <property type="nucleotide sequence ID" value="NZ_JACOPK010000003.1"/>
</dbReference>
<evidence type="ECO:0000313" key="3">
    <source>
        <dbReference type="Proteomes" id="UP000641741"/>
    </source>
</evidence>
<dbReference type="EMBL" id="JACOPK010000003">
    <property type="protein sequence ID" value="MBC5695090.1"/>
    <property type="molecule type" value="Genomic_DNA"/>
</dbReference>
<sequence>MFAQLVGLFGTALFFASYQCRDNRQLFRVQFLSYLCYTAHLFLLGAATGAVSYLINTFRSFCLSSRYDFLRSRAMGAAICVLQILALVFTWSGWLSVLPVAANIATTIGGYTYNARTIRSVGMFINSPLWIAYDIIIGSWAGILDEIATEASILLSIFRYGWKSLGGQSSSAEVSRAAQE</sequence>
<accession>A0ABR7GL95</accession>
<name>A0ABR7GL95_9FIRM</name>
<evidence type="ECO:0000313" key="2">
    <source>
        <dbReference type="EMBL" id="MBC5695090.1"/>
    </source>
</evidence>
<keyword evidence="1" id="KW-0812">Transmembrane</keyword>
<dbReference type="Proteomes" id="UP000641741">
    <property type="component" value="Unassembled WGS sequence"/>
</dbReference>
<keyword evidence="1" id="KW-0472">Membrane</keyword>
<proteinExistence type="predicted"/>
<feature type="transmembrane region" description="Helical" evidence="1">
    <location>
        <begin position="31"/>
        <end position="55"/>
    </location>
</feature>
<dbReference type="InterPro" id="IPR019629">
    <property type="entry name" value="Uncharacterised_HI1736/YgjV"/>
</dbReference>